<dbReference type="EMBL" id="JXTB01000645">
    <property type="protein sequence ID" value="PON34738.1"/>
    <property type="molecule type" value="Genomic_DNA"/>
</dbReference>
<feature type="region of interest" description="Disordered" evidence="2">
    <location>
        <begin position="113"/>
        <end position="169"/>
    </location>
</feature>
<dbReference type="OrthoDB" id="1194394at2759"/>
<dbReference type="Proteomes" id="UP000237105">
    <property type="component" value="Unassembled WGS sequence"/>
</dbReference>
<dbReference type="InterPro" id="IPR007592">
    <property type="entry name" value="GEBP"/>
</dbReference>
<name>A0A2P5ADY0_PARAD</name>
<proteinExistence type="inferred from homology"/>
<dbReference type="AlphaFoldDB" id="A0A2P5ADY0"/>
<reference evidence="5" key="1">
    <citation type="submission" date="2016-06" db="EMBL/GenBank/DDBJ databases">
        <title>Parallel loss of symbiosis genes in relatives of nitrogen-fixing non-legume Parasponia.</title>
        <authorList>
            <person name="Van Velzen R."/>
            <person name="Holmer R."/>
            <person name="Bu F."/>
            <person name="Rutten L."/>
            <person name="Van Zeijl A."/>
            <person name="Liu W."/>
            <person name="Santuari L."/>
            <person name="Cao Q."/>
            <person name="Sharma T."/>
            <person name="Shen D."/>
            <person name="Roswanjaya Y."/>
            <person name="Wardhani T."/>
            <person name="Kalhor M.S."/>
            <person name="Jansen J."/>
            <person name="Van den Hoogen J."/>
            <person name="Gungor B."/>
            <person name="Hartog M."/>
            <person name="Hontelez J."/>
            <person name="Verver J."/>
            <person name="Yang W.-C."/>
            <person name="Schijlen E."/>
            <person name="Repin R."/>
            <person name="Schilthuizen M."/>
            <person name="Schranz E."/>
            <person name="Heidstra R."/>
            <person name="Miyata K."/>
            <person name="Fedorova E."/>
            <person name="Kohlen W."/>
            <person name="Bisseling T."/>
            <person name="Smit S."/>
            <person name="Geurts R."/>
        </authorList>
    </citation>
    <scope>NUCLEOTIDE SEQUENCE [LARGE SCALE GENOMIC DNA]</scope>
    <source>
        <strain evidence="5">cv. WU1-14</strain>
    </source>
</reference>
<dbReference type="STRING" id="3476.A0A2P5ADY0"/>
<dbReference type="GO" id="GO:0005634">
    <property type="term" value="C:nucleus"/>
    <property type="evidence" value="ECO:0007669"/>
    <property type="project" value="TreeGrafter"/>
</dbReference>
<evidence type="ECO:0000256" key="1">
    <source>
        <dbReference type="ARBA" id="ARBA00010820"/>
    </source>
</evidence>
<evidence type="ECO:0000256" key="2">
    <source>
        <dbReference type="SAM" id="MobiDB-lite"/>
    </source>
</evidence>
<dbReference type="InterPro" id="IPR053932">
    <property type="entry name" value="GeBP-like_DBD"/>
</dbReference>
<evidence type="ECO:0000313" key="5">
    <source>
        <dbReference type="Proteomes" id="UP000237105"/>
    </source>
</evidence>
<feature type="compositionally biased region" description="Basic and acidic residues" evidence="2">
    <location>
        <begin position="38"/>
        <end position="47"/>
    </location>
</feature>
<dbReference type="PANTHER" id="PTHR31662:SF104">
    <property type="entry name" value="LISH DOMAIN-CONTAINING PROTEIN C1711.05-LIKE"/>
    <property type="match status" value="1"/>
</dbReference>
<feature type="region of interest" description="Disordered" evidence="2">
    <location>
        <begin position="1"/>
        <end position="47"/>
    </location>
</feature>
<protein>
    <recommendedName>
        <fullName evidence="3">Glabrous enhancer-binding protein-like DBD domain-containing protein</fullName>
    </recommendedName>
</protein>
<feature type="compositionally biased region" description="Basic and acidic residues" evidence="2">
    <location>
        <begin position="7"/>
        <end position="24"/>
    </location>
</feature>
<gene>
    <name evidence="4" type="ORF">PanWU01x14_342060</name>
</gene>
<accession>A0A2P5ADY0</accession>
<comment type="similarity">
    <text evidence="1">Belongs to the GeBP family.</text>
</comment>
<feature type="domain" description="Glabrous enhancer-binding protein-like DBD" evidence="3">
    <location>
        <begin position="52"/>
        <end position="139"/>
    </location>
</feature>
<organism evidence="4 5">
    <name type="scientific">Parasponia andersonii</name>
    <name type="common">Sponia andersonii</name>
    <dbReference type="NCBI Taxonomy" id="3476"/>
    <lineage>
        <taxon>Eukaryota</taxon>
        <taxon>Viridiplantae</taxon>
        <taxon>Streptophyta</taxon>
        <taxon>Embryophyta</taxon>
        <taxon>Tracheophyta</taxon>
        <taxon>Spermatophyta</taxon>
        <taxon>Magnoliopsida</taxon>
        <taxon>eudicotyledons</taxon>
        <taxon>Gunneridae</taxon>
        <taxon>Pentapetalae</taxon>
        <taxon>rosids</taxon>
        <taxon>fabids</taxon>
        <taxon>Rosales</taxon>
        <taxon>Cannabaceae</taxon>
        <taxon>Parasponia</taxon>
    </lineage>
</organism>
<dbReference type="GO" id="GO:0006355">
    <property type="term" value="P:regulation of DNA-templated transcription"/>
    <property type="evidence" value="ECO:0007669"/>
    <property type="project" value="InterPro"/>
</dbReference>
<dbReference type="PANTHER" id="PTHR31662">
    <property type="entry name" value="BNAANNG10740D PROTEIN-RELATED"/>
    <property type="match status" value="1"/>
</dbReference>
<evidence type="ECO:0000259" key="3">
    <source>
        <dbReference type="Pfam" id="PF04504"/>
    </source>
</evidence>
<feature type="compositionally biased region" description="Basic and acidic residues" evidence="2">
    <location>
        <begin position="126"/>
        <end position="153"/>
    </location>
</feature>
<keyword evidence="5" id="KW-1185">Reference proteome</keyword>
<feature type="non-terminal residue" evidence="4">
    <location>
        <position position="230"/>
    </location>
</feature>
<comment type="caution">
    <text evidence="4">The sequence shown here is derived from an EMBL/GenBank/DDBJ whole genome shotgun (WGS) entry which is preliminary data.</text>
</comment>
<evidence type="ECO:0000313" key="4">
    <source>
        <dbReference type="EMBL" id="PON34738.1"/>
    </source>
</evidence>
<dbReference type="Pfam" id="PF04504">
    <property type="entry name" value="GeBP-like_DBD"/>
    <property type="match status" value="1"/>
</dbReference>
<sequence>MRRSAKRPSESEAKDSKQEKKKGGGSEPNGGSTPGVEDESKKSSGDDSKKLFQRLWSEDDEIVILKGMIDYAAKKGADLSTDMSPFLDFIKKSLQLDFTKTQLADKVRRLKKLENNAGKKKYNPTKPHEEKVFELSKKIRGSEGNGRKPEQRKANGTARSSQKDNNNKVVELLSSPEALNEVEKLDIGLNASGVSGSLAQFDKSWRVGVTGECQVDSGCVEVVRSLGYRS</sequence>